<dbReference type="PANTHER" id="PTHR31649">
    <property type="entry name" value="AGAP009604-PA"/>
    <property type="match status" value="1"/>
</dbReference>
<dbReference type="AlphaFoldDB" id="A0A9J6BBJ9"/>
<dbReference type="OrthoDB" id="2148895at2759"/>
<gene>
    <name evidence="1" type="ORF">PVAND_015231</name>
</gene>
<sequence>MLVLLVPFAAGHRSDEKPEYEYECGNKFYRYYLDDEPAEYGLSAGYYAQGKTAYIGLSIFADISYIIYQLQLDPPGVISFGVYGRPASFFNDSKKIWYLYNNWHHDYHWVDSQNGEIPSFAIKVGEDRSGFPILIGRIKKPRKIISVGVVVPSAGYMSYADDNGMSANVTSGYQVLTCKSAINNETKYPTPYYAFPSNKDDETGCMNNWQQYNKDDAPVKNGIEAGEYDCNNKIYVGKVKNLGIYRPARIQIYPPSVTFIASTTKLVSKTNESYYLIDNPNYTYYWIPFDGTKYPSNAVYVRNDVVSWKCPIGRVKINGHMKLGNVVNPIIIALNDDGIPNKFSDYEILVCDPWPKYKCTQQ</sequence>
<dbReference type="EMBL" id="JADBJN010000004">
    <property type="protein sequence ID" value="KAG5667241.1"/>
    <property type="molecule type" value="Genomic_DNA"/>
</dbReference>
<evidence type="ECO:0000313" key="2">
    <source>
        <dbReference type="Proteomes" id="UP001107558"/>
    </source>
</evidence>
<organism evidence="1 2">
    <name type="scientific">Polypedilum vanderplanki</name>
    <name type="common">Sleeping chironomid midge</name>
    <dbReference type="NCBI Taxonomy" id="319348"/>
    <lineage>
        <taxon>Eukaryota</taxon>
        <taxon>Metazoa</taxon>
        <taxon>Ecdysozoa</taxon>
        <taxon>Arthropoda</taxon>
        <taxon>Hexapoda</taxon>
        <taxon>Insecta</taxon>
        <taxon>Pterygota</taxon>
        <taxon>Neoptera</taxon>
        <taxon>Endopterygota</taxon>
        <taxon>Diptera</taxon>
        <taxon>Nematocera</taxon>
        <taxon>Chironomoidea</taxon>
        <taxon>Chironomidae</taxon>
        <taxon>Chironominae</taxon>
        <taxon>Polypedilum</taxon>
        <taxon>Polypedilum</taxon>
    </lineage>
</organism>
<dbReference type="PANTHER" id="PTHR31649:SF1">
    <property type="entry name" value="FARNESOIC ACID O-METHYL TRANSFERASE DOMAIN-CONTAINING PROTEIN"/>
    <property type="match status" value="1"/>
</dbReference>
<dbReference type="SMART" id="SM00696">
    <property type="entry name" value="DM9"/>
    <property type="match status" value="1"/>
</dbReference>
<dbReference type="InterPro" id="IPR006616">
    <property type="entry name" value="DM9_repeat"/>
</dbReference>
<keyword evidence="2" id="KW-1185">Reference proteome</keyword>
<comment type="caution">
    <text evidence="1">The sequence shown here is derived from an EMBL/GenBank/DDBJ whole genome shotgun (WGS) entry which is preliminary data.</text>
</comment>
<proteinExistence type="predicted"/>
<evidence type="ECO:0000313" key="1">
    <source>
        <dbReference type="EMBL" id="KAG5667241.1"/>
    </source>
</evidence>
<protein>
    <submittedName>
        <fullName evidence="1">Uncharacterized protein</fullName>
    </submittedName>
</protein>
<dbReference type="Proteomes" id="UP001107558">
    <property type="component" value="Chromosome 4"/>
</dbReference>
<accession>A0A9J6BBJ9</accession>
<reference evidence="1" key="1">
    <citation type="submission" date="2021-03" db="EMBL/GenBank/DDBJ databases">
        <title>Chromosome level genome of the anhydrobiotic midge Polypedilum vanderplanki.</title>
        <authorList>
            <person name="Yoshida Y."/>
            <person name="Kikawada T."/>
            <person name="Gusev O."/>
        </authorList>
    </citation>
    <scope>NUCLEOTIDE SEQUENCE</scope>
    <source>
        <strain evidence="1">NIAS01</strain>
        <tissue evidence="1">Whole body or cell culture</tissue>
    </source>
</reference>
<dbReference type="Pfam" id="PF11901">
    <property type="entry name" value="DM9"/>
    <property type="match status" value="1"/>
</dbReference>
<name>A0A9J6BBJ9_POLVA</name>